<comment type="caution">
    <text evidence="1">The sequence shown here is derived from an EMBL/GenBank/DDBJ whole genome shotgun (WGS) entry which is preliminary data.</text>
</comment>
<evidence type="ECO:0000313" key="1">
    <source>
        <dbReference type="EMBL" id="MED6160581.1"/>
    </source>
</evidence>
<protein>
    <submittedName>
        <fullName evidence="1">Uncharacterized protein</fullName>
    </submittedName>
</protein>
<sequence length="113" mass="12761">MTKTQEHYSILIRNKTSNTWHAQYGNMVELGLARALDLARKFEIPFLALILILPDGTVRSRGTWRGRTVNKDCSFDFSPVRPHGCGRAVRLCGRAGIGRMYPETLSGKREVAR</sequence>
<dbReference type="Proteomes" id="UP001341840">
    <property type="component" value="Unassembled WGS sequence"/>
</dbReference>
<name>A0ABU6UHR1_9FABA</name>
<organism evidence="1 2">
    <name type="scientific">Stylosanthes scabra</name>
    <dbReference type="NCBI Taxonomy" id="79078"/>
    <lineage>
        <taxon>Eukaryota</taxon>
        <taxon>Viridiplantae</taxon>
        <taxon>Streptophyta</taxon>
        <taxon>Embryophyta</taxon>
        <taxon>Tracheophyta</taxon>
        <taxon>Spermatophyta</taxon>
        <taxon>Magnoliopsida</taxon>
        <taxon>eudicotyledons</taxon>
        <taxon>Gunneridae</taxon>
        <taxon>Pentapetalae</taxon>
        <taxon>rosids</taxon>
        <taxon>fabids</taxon>
        <taxon>Fabales</taxon>
        <taxon>Fabaceae</taxon>
        <taxon>Papilionoideae</taxon>
        <taxon>50 kb inversion clade</taxon>
        <taxon>dalbergioids sensu lato</taxon>
        <taxon>Dalbergieae</taxon>
        <taxon>Pterocarpus clade</taxon>
        <taxon>Stylosanthes</taxon>
    </lineage>
</organism>
<keyword evidence="2" id="KW-1185">Reference proteome</keyword>
<accession>A0ABU6UHR1</accession>
<gene>
    <name evidence="1" type="ORF">PIB30_052740</name>
</gene>
<reference evidence="1 2" key="1">
    <citation type="journal article" date="2023" name="Plants (Basel)">
        <title>Bridging the Gap: Combining Genomics and Transcriptomics Approaches to Understand Stylosanthes scabra, an Orphan Legume from the Brazilian Caatinga.</title>
        <authorList>
            <person name="Ferreira-Neto J.R.C."/>
            <person name="da Silva M.D."/>
            <person name="Binneck E."/>
            <person name="de Melo N.F."/>
            <person name="da Silva R.H."/>
            <person name="de Melo A.L.T.M."/>
            <person name="Pandolfi V."/>
            <person name="Bustamante F.O."/>
            <person name="Brasileiro-Vidal A.C."/>
            <person name="Benko-Iseppon A.M."/>
        </authorList>
    </citation>
    <scope>NUCLEOTIDE SEQUENCE [LARGE SCALE GENOMIC DNA]</scope>
    <source>
        <tissue evidence="1">Leaves</tissue>
    </source>
</reference>
<dbReference type="EMBL" id="JASCZI010121214">
    <property type="protein sequence ID" value="MED6160581.1"/>
    <property type="molecule type" value="Genomic_DNA"/>
</dbReference>
<proteinExistence type="predicted"/>
<evidence type="ECO:0000313" key="2">
    <source>
        <dbReference type="Proteomes" id="UP001341840"/>
    </source>
</evidence>